<dbReference type="RefSeq" id="WP_147031756.1">
    <property type="nucleotide sequence ID" value="NZ_CP042436.1"/>
</dbReference>
<name>A0A5B8UVN5_9SPHI</name>
<dbReference type="KEGG" id="mgin:FRZ54_11525"/>
<dbReference type="Gene3D" id="3.30.2310.20">
    <property type="entry name" value="RelE-like"/>
    <property type="match status" value="1"/>
</dbReference>
<keyword evidence="1" id="KW-1277">Toxin-antitoxin system</keyword>
<dbReference type="AlphaFoldDB" id="A0A5B8UVN5"/>
<gene>
    <name evidence="2" type="ORF">FRZ54_11525</name>
</gene>
<reference evidence="2 3" key="1">
    <citation type="journal article" date="2017" name="Curr. Microbiol.">
        <title>Mucilaginibacter ginsenosidivorans sp. nov., Isolated from Soil of Ginseng Field.</title>
        <authorList>
            <person name="Kim M.M."/>
            <person name="Siddiqi M.Z."/>
            <person name="Im W.T."/>
        </authorList>
    </citation>
    <scope>NUCLEOTIDE SEQUENCE [LARGE SCALE GENOMIC DNA]</scope>
    <source>
        <strain evidence="2 3">Gsoil 3017</strain>
    </source>
</reference>
<dbReference type="InterPro" id="IPR007712">
    <property type="entry name" value="RelE/ParE_toxin"/>
</dbReference>
<protein>
    <submittedName>
        <fullName evidence="2">Type II toxin-antitoxin system RelE/ParE family toxin</fullName>
    </submittedName>
</protein>
<dbReference type="OrthoDB" id="1098070at2"/>
<dbReference type="EMBL" id="CP042436">
    <property type="protein sequence ID" value="QEC63180.1"/>
    <property type="molecule type" value="Genomic_DNA"/>
</dbReference>
<evidence type="ECO:0000256" key="1">
    <source>
        <dbReference type="ARBA" id="ARBA00022649"/>
    </source>
</evidence>
<evidence type="ECO:0000313" key="3">
    <source>
        <dbReference type="Proteomes" id="UP000321479"/>
    </source>
</evidence>
<sequence>MSLTVVFTEEATEILLYITNFIESGWGAKAASKFLKKAYKTIDLVAKNPYMFKASAIKTDIRVGSITKQTSFFYEIQENELIILFFWDNRQEPIFNG</sequence>
<organism evidence="2 3">
    <name type="scientific">Mucilaginibacter ginsenosidivorans</name>
    <dbReference type="NCBI Taxonomy" id="398053"/>
    <lineage>
        <taxon>Bacteria</taxon>
        <taxon>Pseudomonadati</taxon>
        <taxon>Bacteroidota</taxon>
        <taxon>Sphingobacteriia</taxon>
        <taxon>Sphingobacteriales</taxon>
        <taxon>Sphingobacteriaceae</taxon>
        <taxon>Mucilaginibacter</taxon>
    </lineage>
</organism>
<proteinExistence type="predicted"/>
<keyword evidence="3" id="KW-1185">Reference proteome</keyword>
<evidence type="ECO:0000313" key="2">
    <source>
        <dbReference type="EMBL" id="QEC63180.1"/>
    </source>
</evidence>
<dbReference type="Pfam" id="PF05016">
    <property type="entry name" value="ParE_toxin"/>
    <property type="match status" value="1"/>
</dbReference>
<dbReference type="InterPro" id="IPR035093">
    <property type="entry name" value="RelE/ParE_toxin_dom_sf"/>
</dbReference>
<dbReference type="Proteomes" id="UP000321479">
    <property type="component" value="Chromosome"/>
</dbReference>
<accession>A0A5B8UVN5</accession>